<evidence type="ECO:0000256" key="4">
    <source>
        <dbReference type="SAM" id="SignalP"/>
    </source>
</evidence>
<dbReference type="STRING" id="337097.BHF71_03805"/>
<dbReference type="PROSITE" id="PS51677">
    <property type="entry name" value="NODB"/>
    <property type="match status" value="1"/>
</dbReference>
<feature type="region of interest" description="Disordered" evidence="3">
    <location>
        <begin position="61"/>
        <end position="80"/>
    </location>
</feature>
<feature type="chain" id="PRO_5039316820" description="NodB homology domain-containing protein" evidence="4">
    <location>
        <begin position="29"/>
        <end position="294"/>
    </location>
</feature>
<dbReference type="RefSeq" id="WP_069657483.1">
    <property type="nucleotide sequence ID" value="NZ_MIJF01000067.1"/>
</dbReference>
<dbReference type="Proteomes" id="UP000243739">
    <property type="component" value="Unassembled WGS sequence"/>
</dbReference>
<dbReference type="GO" id="GO:0005975">
    <property type="term" value="P:carbohydrate metabolic process"/>
    <property type="evidence" value="ECO:0007669"/>
    <property type="project" value="InterPro"/>
</dbReference>
<sequence>MAQLIRTFILVFFISALLLGCSSNQVNEDLTTAIPKESSEKLQEKPANTYLNETENTDAVDEHLDSSKVEQSNTEQSGTTNQKIKYYVNRNYFIKPVNPDDPNKVVLLTFDDTPRGENTVRILNILDKYQAKAIFFINGHYAVKNKELVKEIYNRGHIIGNHAWWHENLNYLNEEDTKNEIIKVSDLVEEITGERPKYFRPPNGALAKNPYAKEILANEQMQRMNWSLGSRDWEIVKPELAEKVVEEIKNNVISGSNILMHDIEITANALDKILAFLVEEGYTFVLPTEVIIEN</sequence>
<dbReference type="GO" id="GO:0016020">
    <property type="term" value="C:membrane"/>
    <property type="evidence" value="ECO:0007669"/>
    <property type="project" value="TreeGrafter"/>
</dbReference>
<dbReference type="SUPFAM" id="SSF88713">
    <property type="entry name" value="Glycoside hydrolase/deacetylase"/>
    <property type="match status" value="1"/>
</dbReference>
<feature type="signal peptide" evidence="4">
    <location>
        <begin position="1"/>
        <end position="28"/>
    </location>
</feature>
<protein>
    <recommendedName>
        <fullName evidence="5">NodB homology domain-containing protein</fullName>
    </recommendedName>
</protein>
<keyword evidence="7" id="KW-1185">Reference proteome</keyword>
<reference evidence="6 7" key="1">
    <citation type="submission" date="2016-09" db="EMBL/GenBank/DDBJ databases">
        <title>Draft genome sequence for the type strain of Vulcanibacillus modesticaldus BR, a strictly anaerobic, moderately thermophilic, and nitrate-reducing bacterium from deep sea-hydrothermal vents of the Mid-Atlantic Ridge.</title>
        <authorList>
            <person name="Abin C.A."/>
            <person name="Hollibaugh J.T."/>
        </authorList>
    </citation>
    <scope>NUCLEOTIDE SEQUENCE [LARGE SCALE GENOMIC DNA]</scope>
    <source>
        <strain evidence="6 7">BR</strain>
    </source>
</reference>
<keyword evidence="2" id="KW-0378">Hydrolase</keyword>
<feature type="compositionally biased region" description="Polar residues" evidence="3">
    <location>
        <begin position="69"/>
        <end position="80"/>
    </location>
</feature>
<dbReference type="Pfam" id="PF01522">
    <property type="entry name" value="Polysacc_deac_1"/>
    <property type="match status" value="1"/>
</dbReference>
<dbReference type="InterPro" id="IPR002509">
    <property type="entry name" value="NODB_dom"/>
</dbReference>
<dbReference type="OrthoDB" id="9806342at2"/>
<dbReference type="AlphaFoldDB" id="A0A1D2YSK0"/>
<evidence type="ECO:0000259" key="5">
    <source>
        <dbReference type="PROSITE" id="PS51677"/>
    </source>
</evidence>
<accession>A0A1D2YSK0</accession>
<dbReference type="GO" id="GO:0016810">
    <property type="term" value="F:hydrolase activity, acting on carbon-nitrogen (but not peptide) bonds"/>
    <property type="evidence" value="ECO:0007669"/>
    <property type="project" value="InterPro"/>
</dbReference>
<dbReference type="InterPro" id="IPR050248">
    <property type="entry name" value="Polysacc_deacetylase_ArnD"/>
</dbReference>
<dbReference type="Gene3D" id="3.20.20.370">
    <property type="entry name" value="Glycoside hydrolase/deacetylase"/>
    <property type="match status" value="1"/>
</dbReference>
<dbReference type="CDD" id="cd10917">
    <property type="entry name" value="CE4_NodB_like_6s_7s"/>
    <property type="match status" value="1"/>
</dbReference>
<keyword evidence="4" id="KW-0732">Signal</keyword>
<proteinExistence type="predicted"/>
<evidence type="ECO:0000256" key="1">
    <source>
        <dbReference type="ARBA" id="ARBA00022723"/>
    </source>
</evidence>
<dbReference type="GO" id="GO:0046872">
    <property type="term" value="F:metal ion binding"/>
    <property type="evidence" value="ECO:0007669"/>
    <property type="project" value="UniProtKB-KW"/>
</dbReference>
<evidence type="ECO:0000313" key="6">
    <source>
        <dbReference type="EMBL" id="OEF97270.1"/>
    </source>
</evidence>
<name>A0A1D2YSK0_9BACI</name>
<evidence type="ECO:0000256" key="3">
    <source>
        <dbReference type="SAM" id="MobiDB-lite"/>
    </source>
</evidence>
<keyword evidence="1" id="KW-0479">Metal-binding</keyword>
<evidence type="ECO:0000256" key="2">
    <source>
        <dbReference type="ARBA" id="ARBA00022801"/>
    </source>
</evidence>
<dbReference type="PROSITE" id="PS51257">
    <property type="entry name" value="PROKAR_LIPOPROTEIN"/>
    <property type="match status" value="1"/>
</dbReference>
<feature type="domain" description="NodB homology" evidence="5">
    <location>
        <begin position="104"/>
        <end position="285"/>
    </location>
</feature>
<dbReference type="PANTHER" id="PTHR10587:SF133">
    <property type="entry name" value="CHITIN DEACETYLASE 1-RELATED"/>
    <property type="match status" value="1"/>
</dbReference>
<organism evidence="6 7">
    <name type="scientific">Vulcanibacillus modesticaldus</name>
    <dbReference type="NCBI Taxonomy" id="337097"/>
    <lineage>
        <taxon>Bacteria</taxon>
        <taxon>Bacillati</taxon>
        <taxon>Bacillota</taxon>
        <taxon>Bacilli</taxon>
        <taxon>Bacillales</taxon>
        <taxon>Bacillaceae</taxon>
        <taxon>Vulcanibacillus</taxon>
    </lineage>
</organism>
<dbReference type="InterPro" id="IPR011330">
    <property type="entry name" value="Glyco_hydro/deAcase_b/a-brl"/>
</dbReference>
<gene>
    <name evidence="6" type="ORF">BHF71_03805</name>
</gene>
<comment type="caution">
    <text evidence="6">The sequence shown here is derived from an EMBL/GenBank/DDBJ whole genome shotgun (WGS) entry which is preliminary data.</text>
</comment>
<feature type="region of interest" description="Disordered" evidence="3">
    <location>
        <begin position="37"/>
        <end position="56"/>
    </location>
</feature>
<dbReference type="EMBL" id="MIJF01000067">
    <property type="protein sequence ID" value="OEF97270.1"/>
    <property type="molecule type" value="Genomic_DNA"/>
</dbReference>
<dbReference type="PANTHER" id="PTHR10587">
    <property type="entry name" value="GLYCOSYL TRANSFERASE-RELATED"/>
    <property type="match status" value="1"/>
</dbReference>
<evidence type="ECO:0000313" key="7">
    <source>
        <dbReference type="Proteomes" id="UP000243739"/>
    </source>
</evidence>